<keyword evidence="1 5" id="KW-0413">Isomerase</keyword>
<gene>
    <name evidence="5" type="ORF">FSW04_07865</name>
</gene>
<dbReference type="KEGG" id="bsol:FSW04_07865"/>
<evidence type="ECO:0000256" key="2">
    <source>
        <dbReference type="SAM" id="MobiDB-lite"/>
    </source>
</evidence>
<evidence type="ECO:0000313" key="6">
    <source>
        <dbReference type="Proteomes" id="UP000321805"/>
    </source>
</evidence>
<dbReference type="Proteomes" id="UP000321805">
    <property type="component" value="Chromosome"/>
</dbReference>
<proteinExistence type="predicted"/>
<dbReference type="EMBL" id="CP042430">
    <property type="protein sequence ID" value="QEC47501.1"/>
    <property type="molecule type" value="Genomic_DNA"/>
</dbReference>
<dbReference type="Pfam" id="PF13145">
    <property type="entry name" value="Rotamase_2"/>
    <property type="match status" value="1"/>
</dbReference>
<dbReference type="OrthoDB" id="14196at2"/>
<dbReference type="SUPFAM" id="SSF54534">
    <property type="entry name" value="FKBP-like"/>
    <property type="match status" value="1"/>
</dbReference>
<organism evidence="5 6">
    <name type="scientific">Baekduia soli</name>
    <dbReference type="NCBI Taxonomy" id="496014"/>
    <lineage>
        <taxon>Bacteria</taxon>
        <taxon>Bacillati</taxon>
        <taxon>Actinomycetota</taxon>
        <taxon>Thermoleophilia</taxon>
        <taxon>Solirubrobacterales</taxon>
        <taxon>Baekduiaceae</taxon>
        <taxon>Baekduia</taxon>
    </lineage>
</organism>
<evidence type="ECO:0000256" key="3">
    <source>
        <dbReference type="SAM" id="SignalP"/>
    </source>
</evidence>
<evidence type="ECO:0000256" key="1">
    <source>
        <dbReference type="PROSITE-ProRule" id="PRU00278"/>
    </source>
</evidence>
<evidence type="ECO:0000313" key="5">
    <source>
        <dbReference type="EMBL" id="QEC47501.1"/>
    </source>
</evidence>
<dbReference type="PROSITE" id="PS50198">
    <property type="entry name" value="PPIC_PPIASE_2"/>
    <property type="match status" value="1"/>
</dbReference>
<reference evidence="5 6" key="1">
    <citation type="journal article" date="2018" name="J. Microbiol.">
        <title>Baekduia soli gen. nov., sp. nov., a novel bacterium isolated from the soil of Baekdu Mountain and proposal of a novel family name, Baekduiaceae fam. nov.</title>
        <authorList>
            <person name="An D.S."/>
            <person name="Siddiqi M.Z."/>
            <person name="Kim K.H."/>
            <person name="Yu H.S."/>
            <person name="Im W.T."/>
        </authorList>
    </citation>
    <scope>NUCLEOTIDE SEQUENCE [LARGE SCALE GENOMIC DNA]</scope>
    <source>
        <strain evidence="5 6">BR7-21</strain>
    </source>
</reference>
<dbReference type="InterPro" id="IPR027304">
    <property type="entry name" value="Trigger_fact/SurA_dom_sf"/>
</dbReference>
<keyword evidence="6" id="KW-1185">Reference proteome</keyword>
<accession>A0A5B8U3K6</accession>
<dbReference type="PANTHER" id="PTHR47245">
    <property type="entry name" value="PEPTIDYLPROLYL ISOMERASE"/>
    <property type="match status" value="1"/>
</dbReference>
<dbReference type="AlphaFoldDB" id="A0A5B8U3K6"/>
<name>A0A5B8U3K6_9ACTN</name>
<keyword evidence="1" id="KW-0697">Rotamase</keyword>
<keyword evidence="3" id="KW-0732">Signal</keyword>
<protein>
    <submittedName>
        <fullName evidence="5">Peptidylprolyl isomerase</fullName>
    </submittedName>
</protein>
<dbReference type="PROSITE" id="PS51257">
    <property type="entry name" value="PROKAR_LIPOPROTEIN"/>
    <property type="match status" value="1"/>
</dbReference>
<dbReference type="InterPro" id="IPR050245">
    <property type="entry name" value="PrsA_foldase"/>
</dbReference>
<dbReference type="SUPFAM" id="SSF109998">
    <property type="entry name" value="Triger factor/SurA peptide-binding domain-like"/>
    <property type="match status" value="1"/>
</dbReference>
<dbReference type="Gene3D" id="3.10.50.40">
    <property type="match status" value="1"/>
</dbReference>
<evidence type="ECO:0000259" key="4">
    <source>
        <dbReference type="PROSITE" id="PS50198"/>
    </source>
</evidence>
<sequence>MSSPRRYLALAGAFFVLPLALSACGSSGVPGNAVVKIGSDSIKTTEFNHWLTVAATSQAQQSGSTAAVVVPDPPNYTKCIANKKKTAAKPAKGQPTPTDATYKTQCTTEYNTLRDQVMQFLISSAWIEGESADNGVKISDADVKKDFDKQRQQSFPKDSDYLAFLKSSGYIQEDLLYRIRVQDLSTKLRTQILKGTDKVTDAQIAAYYNKNKSRFAVPEKRDIRIVLTKTEAQANAAKKALDSGQSFKTVAAKDSIDQGTKANGGLLSAVPKGQQEKALDDATFAAAKGKISGPVKTQFGYYVFEVTKITPGSQQTLDQAKESIKQLLVSQQQQTKLNDFVKQFQKKWKARTDCRKGYVTQDCKNAPKPTATTATTGAATQNPAPAGGTATTTTGQ</sequence>
<feature type="chain" id="PRO_5022843893" evidence="3">
    <location>
        <begin position="26"/>
        <end position="396"/>
    </location>
</feature>
<feature type="compositionally biased region" description="Low complexity" evidence="2">
    <location>
        <begin position="364"/>
        <end position="396"/>
    </location>
</feature>
<dbReference type="PANTHER" id="PTHR47245:SF2">
    <property type="entry name" value="PEPTIDYL-PROLYL CIS-TRANS ISOMERASE HP_0175-RELATED"/>
    <property type="match status" value="1"/>
</dbReference>
<feature type="signal peptide" evidence="3">
    <location>
        <begin position="1"/>
        <end position="25"/>
    </location>
</feature>
<dbReference type="Gene3D" id="1.10.4030.10">
    <property type="entry name" value="Porin chaperone SurA, peptide-binding domain"/>
    <property type="match status" value="1"/>
</dbReference>
<dbReference type="InterPro" id="IPR046357">
    <property type="entry name" value="PPIase_dom_sf"/>
</dbReference>
<dbReference type="InterPro" id="IPR000297">
    <property type="entry name" value="PPIase_PpiC"/>
</dbReference>
<feature type="domain" description="PpiC" evidence="4">
    <location>
        <begin position="218"/>
        <end position="308"/>
    </location>
</feature>
<feature type="region of interest" description="Disordered" evidence="2">
    <location>
        <begin position="363"/>
        <end position="396"/>
    </location>
</feature>
<dbReference type="GO" id="GO:0003755">
    <property type="term" value="F:peptidyl-prolyl cis-trans isomerase activity"/>
    <property type="evidence" value="ECO:0007669"/>
    <property type="project" value="UniProtKB-KW"/>
</dbReference>